<comment type="caution">
    <text evidence="2">The sequence shown here is derived from an EMBL/GenBank/DDBJ whole genome shotgun (WGS) entry which is preliminary data.</text>
</comment>
<dbReference type="Proteomes" id="UP000635565">
    <property type="component" value="Unassembled WGS sequence"/>
</dbReference>
<feature type="domain" description="Ribbon-helix-helix protein CopG" evidence="1">
    <location>
        <begin position="5"/>
        <end position="42"/>
    </location>
</feature>
<dbReference type="EMBL" id="BNJJ01000008">
    <property type="protein sequence ID" value="GHO85322.1"/>
    <property type="molecule type" value="Genomic_DNA"/>
</dbReference>
<name>A0ABQ3VGM8_9CHLR</name>
<dbReference type="InterPro" id="IPR002145">
    <property type="entry name" value="CopG"/>
</dbReference>
<dbReference type="SUPFAM" id="SSF47598">
    <property type="entry name" value="Ribbon-helix-helix"/>
    <property type="match status" value="1"/>
</dbReference>
<protein>
    <recommendedName>
        <fullName evidence="1">Ribbon-helix-helix protein CopG domain-containing protein</fullName>
    </recommendedName>
</protein>
<organism evidence="2 3">
    <name type="scientific">Dictyobacter formicarum</name>
    <dbReference type="NCBI Taxonomy" id="2778368"/>
    <lineage>
        <taxon>Bacteria</taxon>
        <taxon>Bacillati</taxon>
        <taxon>Chloroflexota</taxon>
        <taxon>Ktedonobacteria</taxon>
        <taxon>Ktedonobacterales</taxon>
        <taxon>Dictyobacteraceae</taxon>
        <taxon>Dictyobacter</taxon>
    </lineage>
</organism>
<dbReference type="CDD" id="cd21631">
    <property type="entry name" value="RHH_CopG_NikR-like"/>
    <property type="match status" value="1"/>
</dbReference>
<dbReference type="InterPro" id="IPR013321">
    <property type="entry name" value="Arc_rbn_hlx_hlx"/>
</dbReference>
<gene>
    <name evidence="2" type="ORF">KSZ_33280</name>
</gene>
<dbReference type="Pfam" id="PF01402">
    <property type="entry name" value="RHH_1"/>
    <property type="match status" value="1"/>
</dbReference>
<proteinExistence type="predicted"/>
<evidence type="ECO:0000313" key="2">
    <source>
        <dbReference type="EMBL" id="GHO85322.1"/>
    </source>
</evidence>
<dbReference type="InterPro" id="IPR010985">
    <property type="entry name" value="Ribbon_hlx_hlx"/>
</dbReference>
<evidence type="ECO:0000259" key="1">
    <source>
        <dbReference type="Pfam" id="PF01402"/>
    </source>
</evidence>
<reference evidence="2 3" key="1">
    <citation type="journal article" date="2021" name="Int. J. Syst. Evol. Microbiol.">
        <title>Reticulibacter mediterranei gen. nov., sp. nov., within the new family Reticulibacteraceae fam. nov., and Ktedonospora formicarum gen. nov., sp. nov., Ktedonobacter robiniae sp. nov., Dictyobacter formicarum sp. nov. and Dictyobacter arantiisoli sp. nov., belonging to the class Ktedonobacteria.</title>
        <authorList>
            <person name="Yabe S."/>
            <person name="Zheng Y."/>
            <person name="Wang C.M."/>
            <person name="Sakai Y."/>
            <person name="Abe K."/>
            <person name="Yokota A."/>
            <person name="Donadio S."/>
            <person name="Cavaletti L."/>
            <person name="Monciardini P."/>
        </authorList>
    </citation>
    <scope>NUCLEOTIDE SEQUENCE [LARGE SCALE GENOMIC DNA]</scope>
    <source>
        <strain evidence="2 3">SOSP1-9</strain>
    </source>
</reference>
<keyword evidence="3" id="KW-1185">Reference proteome</keyword>
<evidence type="ECO:0000313" key="3">
    <source>
        <dbReference type="Proteomes" id="UP000635565"/>
    </source>
</evidence>
<dbReference type="Gene3D" id="1.10.1220.10">
    <property type="entry name" value="Met repressor-like"/>
    <property type="match status" value="1"/>
</dbReference>
<sequence>MEKMVRTNLYLPTYQKEKLEQLALEENTSASEMARRAIDAYLIWRDPNYSPHPKLQSRNGDSSPV</sequence>
<accession>A0ABQ3VGM8</accession>